<dbReference type="Gene3D" id="3.30.450.20">
    <property type="entry name" value="PAS domain"/>
    <property type="match status" value="1"/>
</dbReference>
<organism evidence="5 6">
    <name type="scientific">Streptomyces thermocoprophilus</name>
    <dbReference type="NCBI Taxonomy" id="78356"/>
    <lineage>
        <taxon>Bacteria</taxon>
        <taxon>Bacillati</taxon>
        <taxon>Actinomycetota</taxon>
        <taxon>Actinomycetes</taxon>
        <taxon>Kitasatosporales</taxon>
        <taxon>Streptomycetaceae</taxon>
        <taxon>Streptomyces</taxon>
    </lineage>
</organism>
<feature type="domain" description="EAL" evidence="3">
    <location>
        <begin position="780"/>
        <end position="1036"/>
    </location>
</feature>
<dbReference type="CDD" id="cd01949">
    <property type="entry name" value="GGDEF"/>
    <property type="match status" value="1"/>
</dbReference>
<dbReference type="SMART" id="SM00052">
    <property type="entry name" value="EAL"/>
    <property type="match status" value="1"/>
</dbReference>
<dbReference type="InterPro" id="IPR035919">
    <property type="entry name" value="EAL_sf"/>
</dbReference>
<dbReference type="PANTHER" id="PTHR44757">
    <property type="entry name" value="DIGUANYLATE CYCLASE DGCP"/>
    <property type="match status" value="1"/>
</dbReference>
<dbReference type="InterPro" id="IPR043128">
    <property type="entry name" value="Rev_trsase/Diguanyl_cyclase"/>
</dbReference>
<dbReference type="CDD" id="cd01948">
    <property type="entry name" value="EAL"/>
    <property type="match status" value="1"/>
</dbReference>
<dbReference type="Pfam" id="PF08448">
    <property type="entry name" value="PAS_4"/>
    <property type="match status" value="1"/>
</dbReference>
<dbReference type="InterPro" id="IPR029787">
    <property type="entry name" value="Nucleotide_cyclase"/>
</dbReference>
<feature type="transmembrane region" description="Helical" evidence="1">
    <location>
        <begin position="161"/>
        <end position="178"/>
    </location>
</feature>
<evidence type="ECO:0000259" key="2">
    <source>
        <dbReference type="PROSITE" id="PS50112"/>
    </source>
</evidence>
<keyword evidence="1" id="KW-0472">Membrane</keyword>
<dbReference type="InterPro" id="IPR013656">
    <property type="entry name" value="PAS_4"/>
</dbReference>
<dbReference type="SUPFAM" id="SSF141868">
    <property type="entry name" value="EAL domain-like"/>
    <property type="match status" value="1"/>
</dbReference>
<dbReference type="CDD" id="cd00130">
    <property type="entry name" value="PAS"/>
    <property type="match status" value="1"/>
</dbReference>
<evidence type="ECO:0000256" key="1">
    <source>
        <dbReference type="SAM" id="Phobius"/>
    </source>
</evidence>
<dbReference type="Gene3D" id="3.20.20.450">
    <property type="entry name" value="EAL domain"/>
    <property type="match status" value="1"/>
</dbReference>
<name>A0ABV5V7Z1_9ACTN</name>
<dbReference type="InterPro" id="IPR052155">
    <property type="entry name" value="Biofilm_reg_signaling"/>
</dbReference>
<dbReference type="InterPro" id="IPR000160">
    <property type="entry name" value="GGDEF_dom"/>
</dbReference>
<keyword evidence="6" id="KW-1185">Reference proteome</keyword>
<dbReference type="PROSITE" id="PS50883">
    <property type="entry name" value="EAL"/>
    <property type="match status" value="1"/>
</dbReference>
<feature type="transmembrane region" description="Helical" evidence="1">
    <location>
        <begin position="31"/>
        <end position="50"/>
    </location>
</feature>
<dbReference type="RefSeq" id="WP_247461532.1">
    <property type="nucleotide sequence ID" value="NZ_JBHMAR010000001.1"/>
</dbReference>
<dbReference type="InterPro" id="IPR035965">
    <property type="entry name" value="PAS-like_dom_sf"/>
</dbReference>
<keyword evidence="1" id="KW-0812">Transmembrane</keyword>
<dbReference type="SUPFAM" id="SSF55073">
    <property type="entry name" value="Nucleotide cyclase"/>
    <property type="match status" value="1"/>
</dbReference>
<dbReference type="EMBL" id="JBHMAR010000001">
    <property type="protein sequence ID" value="MFB9733946.1"/>
    <property type="molecule type" value="Genomic_DNA"/>
</dbReference>
<dbReference type="SUPFAM" id="SSF55785">
    <property type="entry name" value="PYP-like sensor domain (PAS domain)"/>
    <property type="match status" value="1"/>
</dbReference>
<dbReference type="Pfam" id="PF00990">
    <property type="entry name" value="GGDEF"/>
    <property type="match status" value="1"/>
</dbReference>
<dbReference type="Pfam" id="PF00563">
    <property type="entry name" value="EAL"/>
    <property type="match status" value="1"/>
</dbReference>
<protein>
    <submittedName>
        <fullName evidence="5">Bifunctional diguanylate cyclase/phosphodiesterase</fullName>
    </submittedName>
</protein>
<feature type="transmembrane region" description="Helical" evidence="1">
    <location>
        <begin position="290"/>
        <end position="312"/>
    </location>
</feature>
<dbReference type="PROSITE" id="PS50112">
    <property type="entry name" value="PAS"/>
    <property type="match status" value="1"/>
</dbReference>
<comment type="caution">
    <text evidence="5">The sequence shown here is derived from an EMBL/GenBank/DDBJ whole genome shotgun (WGS) entry which is preliminary data.</text>
</comment>
<dbReference type="PROSITE" id="PS50887">
    <property type="entry name" value="GGDEF"/>
    <property type="match status" value="1"/>
</dbReference>
<keyword evidence="1" id="KW-1133">Transmembrane helix</keyword>
<feature type="transmembrane region" description="Helical" evidence="1">
    <location>
        <begin position="95"/>
        <end position="112"/>
    </location>
</feature>
<feature type="domain" description="GGDEF" evidence="4">
    <location>
        <begin position="639"/>
        <end position="771"/>
    </location>
</feature>
<feature type="transmembrane region" description="Helical" evidence="1">
    <location>
        <begin position="7"/>
        <end position="25"/>
    </location>
</feature>
<dbReference type="PANTHER" id="PTHR44757:SF2">
    <property type="entry name" value="BIOFILM ARCHITECTURE MAINTENANCE PROTEIN MBAA"/>
    <property type="match status" value="1"/>
</dbReference>
<evidence type="ECO:0000259" key="4">
    <source>
        <dbReference type="PROSITE" id="PS50887"/>
    </source>
</evidence>
<proteinExistence type="predicted"/>
<feature type="transmembrane region" description="Helical" evidence="1">
    <location>
        <begin position="57"/>
        <end position="75"/>
    </location>
</feature>
<evidence type="ECO:0000313" key="5">
    <source>
        <dbReference type="EMBL" id="MFB9733946.1"/>
    </source>
</evidence>
<dbReference type="InterPro" id="IPR001633">
    <property type="entry name" value="EAL_dom"/>
</dbReference>
<reference evidence="5 6" key="1">
    <citation type="submission" date="2024-09" db="EMBL/GenBank/DDBJ databases">
        <authorList>
            <person name="Sun Q."/>
            <person name="Mori K."/>
        </authorList>
    </citation>
    <scope>NUCLEOTIDE SEQUENCE [LARGE SCALE GENOMIC DNA]</scope>
    <source>
        <strain evidence="5 6">JCM 10918</strain>
    </source>
</reference>
<dbReference type="NCBIfam" id="TIGR00254">
    <property type="entry name" value="GGDEF"/>
    <property type="match status" value="1"/>
</dbReference>
<dbReference type="Gene3D" id="3.30.70.270">
    <property type="match status" value="1"/>
</dbReference>
<dbReference type="InterPro" id="IPR000014">
    <property type="entry name" value="PAS"/>
</dbReference>
<dbReference type="SMART" id="SM00091">
    <property type="entry name" value="PAS"/>
    <property type="match status" value="1"/>
</dbReference>
<sequence length="1044" mass="114001">MPAARRLMVVLVVVVGVSTGLYMTVTPSRTAAWAVTGLSAAAAVVAGVRLHRPARHWPWYALAGGLVCLTAGDTAYNVQESFLGASNPFPSPADAFYLAMYPLLTAGLFGLVRYRWPDRDLPSLLDALIITAGLALPVWVYMMQPLARQEGLAWQDRVVSVAYPLGDILVLAMLVRLLAPSPGSRRNTSVRLLVLGTVGLLANDIPYSVLQLHDAWHVGTLGDSGWVVFYAAWGLAALHPSMVELTEVAAPPQSLLPPWRKLALLTAATLVPPLVLIAEETAGRVRDATALAVFSGVLFLLVILRLAVMVVAHRKAVAREQALRAAASPLVASVWPQEIERACDRAVDALFGPRVPHAHRLLPPRDADRLYERLARSPALSGTRRPANGSGPARGDRAALVRRSTLLVPVPALGPELAAPLDGLPHALLCPLTQPSDGTLHGVLLAAGPRQNLTEMRGSLELLASHAALASERLALRRQIIRRESEAYFRTLVHNASDVILIVNGDSTVRYASPSAEAVFGTADLTGRQLPDLVAPQERARVVRTLTTLRSLGRQEAQDHWWVEGDKARIEVDVRCRDLRKDPTVGGLVVTLRDVTEQRQLEHELTQRAFHDSLTGLPNRTLLLERTERALLRGRRESTITCLLFIDLDDFKIVNDTMGHSMGDRLLCAVAERLSATLRRSDTAARLGGDEFAVLMEDAKQPLDAELLAAQVIQRLSRPFQLSVESVSVSASVGVATAQDSTDAEELLTLADLALYAAKAAGKRQWRRFQPQQRSRMLRRHDLQVRLDTALARHEFGLRYQPVVDIRAGEIVGFEALARWPRLGQDAVPPGQFIPLAEETGRISALGSWVLRNSTADIARLQRRRPGARPPYISVNVSARQWRDNGFLDEVCRAVESAGLAPNTLQLELTESVLMQRTPQIDGLLRALKDLGVSIAVDDFGTGFSSLRYLRDFPIDVLKIDKSFIDEIPSDPQQVALVEGIVHLADTLGLKVIAEGIETQEQKRLLSDIGCPFGQGFLFARPMTVEQSEAVLHHGNDARPAPDG</sequence>
<dbReference type="NCBIfam" id="TIGR00229">
    <property type="entry name" value="sensory_box"/>
    <property type="match status" value="1"/>
</dbReference>
<accession>A0ABV5V7Z1</accession>
<dbReference type="SMART" id="SM00267">
    <property type="entry name" value="GGDEF"/>
    <property type="match status" value="1"/>
</dbReference>
<gene>
    <name evidence="5" type="ORF">ACFFRO_02085</name>
</gene>
<feature type="transmembrane region" description="Helical" evidence="1">
    <location>
        <begin position="124"/>
        <end position="141"/>
    </location>
</feature>
<feature type="domain" description="PAS" evidence="2">
    <location>
        <begin position="485"/>
        <end position="521"/>
    </location>
</feature>
<evidence type="ECO:0000259" key="3">
    <source>
        <dbReference type="PROSITE" id="PS50883"/>
    </source>
</evidence>
<dbReference type="Proteomes" id="UP001589703">
    <property type="component" value="Unassembled WGS sequence"/>
</dbReference>
<evidence type="ECO:0000313" key="6">
    <source>
        <dbReference type="Proteomes" id="UP001589703"/>
    </source>
</evidence>